<dbReference type="AlphaFoldDB" id="A0A4Y7PW67"/>
<feature type="compositionally biased region" description="Polar residues" evidence="1">
    <location>
        <begin position="260"/>
        <end position="276"/>
    </location>
</feature>
<feature type="transmembrane region" description="Helical" evidence="2">
    <location>
        <begin position="165"/>
        <end position="192"/>
    </location>
</feature>
<evidence type="ECO:0000256" key="2">
    <source>
        <dbReference type="SAM" id="Phobius"/>
    </source>
</evidence>
<dbReference type="Pfam" id="PF20151">
    <property type="entry name" value="DUF6533"/>
    <property type="match status" value="1"/>
</dbReference>
<organism evidence="4 5">
    <name type="scientific">Rickenella mellea</name>
    <dbReference type="NCBI Taxonomy" id="50990"/>
    <lineage>
        <taxon>Eukaryota</taxon>
        <taxon>Fungi</taxon>
        <taxon>Dikarya</taxon>
        <taxon>Basidiomycota</taxon>
        <taxon>Agaricomycotina</taxon>
        <taxon>Agaricomycetes</taxon>
        <taxon>Hymenochaetales</taxon>
        <taxon>Rickenellaceae</taxon>
        <taxon>Rickenella</taxon>
    </lineage>
</organism>
<dbReference type="EMBL" id="ML170199">
    <property type="protein sequence ID" value="TDL19162.1"/>
    <property type="molecule type" value="Genomic_DNA"/>
</dbReference>
<keyword evidence="5" id="KW-1185">Reference proteome</keyword>
<evidence type="ECO:0000313" key="5">
    <source>
        <dbReference type="Proteomes" id="UP000294933"/>
    </source>
</evidence>
<sequence length="290" mass="33166">MATMPQHYIDPMELASICGISIVKATLVFTGTMLVYDYVITFEREVKLAWMRRWKWGKIVFMLNRYLPFLDTFLVIWLRMRPNSTSECMFGFKVYTWLTLFGILIAEIVLTSRTYALWAVKRSAFLALATLALVLYVPAIFITNLEVRSIGFVGTATGCVKTAPASRLVFVLFILLLVSETILLGMTVVAVWKTRPRPRLIVTMYRDGLIYYLPQRVFHSLFCSRILLHIWEEAIPNEEVISTTLVGHDMSFAQVRSGDTGMQSELPSNVEATPPTSLEPFLEENERLRT</sequence>
<feature type="transmembrane region" description="Helical" evidence="2">
    <location>
        <begin position="14"/>
        <end position="39"/>
    </location>
</feature>
<name>A0A4Y7PW67_9AGAM</name>
<gene>
    <name evidence="4" type="ORF">BD410DRAFT_446818</name>
</gene>
<dbReference type="Proteomes" id="UP000294933">
    <property type="component" value="Unassembled WGS sequence"/>
</dbReference>
<feature type="transmembrane region" description="Helical" evidence="2">
    <location>
        <begin position="92"/>
        <end position="112"/>
    </location>
</feature>
<keyword evidence="2" id="KW-1133">Transmembrane helix</keyword>
<feature type="transmembrane region" description="Helical" evidence="2">
    <location>
        <begin position="124"/>
        <end position="145"/>
    </location>
</feature>
<protein>
    <recommendedName>
        <fullName evidence="3">DUF6533 domain-containing protein</fullName>
    </recommendedName>
</protein>
<reference evidence="4 5" key="1">
    <citation type="submission" date="2018-06" db="EMBL/GenBank/DDBJ databases">
        <title>A transcriptomic atlas of mushroom development highlights an independent origin of complex multicellularity.</title>
        <authorList>
            <consortium name="DOE Joint Genome Institute"/>
            <person name="Krizsan K."/>
            <person name="Almasi E."/>
            <person name="Merenyi Z."/>
            <person name="Sahu N."/>
            <person name="Viragh M."/>
            <person name="Koszo T."/>
            <person name="Mondo S."/>
            <person name="Kiss B."/>
            <person name="Balint B."/>
            <person name="Kues U."/>
            <person name="Barry K."/>
            <person name="Hegedus J.C."/>
            <person name="Henrissat B."/>
            <person name="Johnson J."/>
            <person name="Lipzen A."/>
            <person name="Ohm R."/>
            <person name="Nagy I."/>
            <person name="Pangilinan J."/>
            <person name="Yan J."/>
            <person name="Xiong Y."/>
            <person name="Grigoriev I.V."/>
            <person name="Hibbett D.S."/>
            <person name="Nagy L.G."/>
        </authorList>
    </citation>
    <scope>NUCLEOTIDE SEQUENCE [LARGE SCALE GENOMIC DNA]</scope>
    <source>
        <strain evidence="4 5">SZMC22713</strain>
    </source>
</reference>
<evidence type="ECO:0000259" key="3">
    <source>
        <dbReference type="Pfam" id="PF20151"/>
    </source>
</evidence>
<proteinExistence type="predicted"/>
<accession>A0A4Y7PW67</accession>
<feature type="transmembrane region" description="Helical" evidence="2">
    <location>
        <begin position="59"/>
        <end position="80"/>
    </location>
</feature>
<feature type="region of interest" description="Disordered" evidence="1">
    <location>
        <begin position="259"/>
        <end position="290"/>
    </location>
</feature>
<feature type="domain" description="DUF6533" evidence="3">
    <location>
        <begin position="32"/>
        <end position="70"/>
    </location>
</feature>
<evidence type="ECO:0000256" key="1">
    <source>
        <dbReference type="SAM" id="MobiDB-lite"/>
    </source>
</evidence>
<evidence type="ECO:0000313" key="4">
    <source>
        <dbReference type="EMBL" id="TDL19162.1"/>
    </source>
</evidence>
<dbReference type="OrthoDB" id="2958007at2759"/>
<keyword evidence="2" id="KW-0472">Membrane</keyword>
<dbReference type="STRING" id="50990.A0A4Y7PW67"/>
<dbReference type="InterPro" id="IPR045340">
    <property type="entry name" value="DUF6533"/>
</dbReference>
<dbReference type="VEuPathDB" id="FungiDB:BD410DRAFT_446818"/>
<keyword evidence="2" id="KW-0812">Transmembrane</keyword>